<comment type="caution">
    <text evidence="3">The sequence shown here is derived from an EMBL/GenBank/DDBJ whole genome shotgun (WGS) entry which is preliminary data.</text>
</comment>
<sequence>MFTGPQFFMNSLNNTTNNRLEAINDKLKSVIKPHTSLEEFLPALFAVQHALPDERDQKAVNSVYKRPTCPERDTDKSCYQPALTTYAFEFVKKHHEWSKKITFEQTGQTFTSKCSSGDTLTALTDCNCSFRLSMLLPCRHMFAVRQKISLPLFE</sequence>
<keyword evidence="1" id="KW-0862">Zinc</keyword>
<proteinExistence type="predicted"/>
<reference evidence="3 4" key="1">
    <citation type="journal article" date="2020" name="Cell">
        <title>Large-Scale Comparative Analyses of Tick Genomes Elucidate Their Genetic Diversity and Vector Capacities.</title>
        <authorList>
            <consortium name="Tick Genome and Microbiome Consortium (TIGMIC)"/>
            <person name="Jia N."/>
            <person name="Wang J."/>
            <person name="Shi W."/>
            <person name="Du L."/>
            <person name="Sun Y."/>
            <person name="Zhan W."/>
            <person name="Jiang J.F."/>
            <person name="Wang Q."/>
            <person name="Zhang B."/>
            <person name="Ji P."/>
            <person name="Bell-Sakyi L."/>
            <person name="Cui X.M."/>
            <person name="Yuan T.T."/>
            <person name="Jiang B.G."/>
            <person name="Yang W.F."/>
            <person name="Lam T.T."/>
            <person name="Chang Q.C."/>
            <person name="Ding S.J."/>
            <person name="Wang X.J."/>
            <person name="Zhu J.G."/>
            <person name="Ruan X.D."/>
            <person name="Zhao L."/>
            <person name="Wei J.T."/>
            <person name="Ye R.Z."/>
            <person name="Que T.C."/>
            <person name="Du C.H."/>
            <person name="Zhou Y.H."/>
            <person name="Cheng J.X."/>
            <person name="Dai P.F."/>
            <person name="Guo W.B."/>
            <person name="Han X.H."/>
            <person name="Huang E.J."/>
            <person name="Li L.F."/>
            <person name="Wei W."/>
            <person name="Gao Y.C."/>
            <person name="Liu J.Z."/>
            <person name="Shao H.Z."/>
            <person name="Wang X."/>
            <person name="Wang C.C."/>
            <person name="Yang T.C."/>
            <person name="Huo Q.B."/>
            <person name="Li W."/>
            <person name="Chen H.Y."/>
            <person name="Chen S.E."/>
            <person name="Zhou L.G."/>
            <person name="Ni X.B."/>
            <person name="Tian J.H."/>
            <person name="Sheng Y."/>
            <person name="Liu T."/>
            <person name="Pan Y.S."/>
            <person name="Xia L.Y."/>
            <person name="Li J."/>
            <person name="Zhao F."/>
            <person name="Cao W.C."/>
        </authorList>
    </citation>
    <scope>NUCLEOTIDE SEQUENCE [LARGE SCALE GENOMIC DNA]</scope>
    <source>
        <strain evidence="3">HaeL-2018</strain>
    </source>
</reference>
<dbReference type="PANTHER" id="PTHR31569">
    <property type="entry name" value="SWIM-TYPE DOMAIN-CONTAINING PROTEIN"/>
    <property type="match status" value="1"/>
</dbReference>
<dbReference type="OrthoDB" id="7694209at2759"/>
<dbReference type="PROSITE" id="PS50966">
    <property type="entry name" value="ZF_SWIM"/>
    <property type="match status" value="1"/>
</dbReference>
<dbReference type="InterPro" id="IPR007527">
    <property type="entry name" value="Znf_SWIM"/>
</dbReference>
<evidence type="ECO:0000313" key="4">
    <source>
        <dbReference type="Proteomes" id="UP000821853"/>
    </source>
</evidence>
<accession>A0A9J6FDI6</accession>
<keyword evidence="1" id="KW-0479">Metal-binding</keyword>
<protein>
    <recommendedName>
        <fullName evidence="2">SWIM-type domain-containing protein</fullName>
    </recommendedName>
</protein>
<gene>
    <name evidence="3" type="ORF">HPB48_009590</name>
</gene>
<feature type="domain" description="SWIM-type" evidence="2">
    <location>
        <begin position="110"/>
        <end position="149"/>
    </location>
</feature>
<dbReference type="VEuPathDB" id="VectorBase:HLOH_054319"/>
<dbReference type="EMBL" id="JABSTR010000001">
    <property type="protein sequence ID" value="KAH9360148.1"/>
    <property type="molecule type" value="Genomic_DNA"/>
</dbReference>
<dbReference type="Proteomes" id="UP000821853">
    <property type="component" value="Chromosome 1"/>
</dbReference>
<keyword evidence="1" id="KW-0863">Zinc-finger</keyword>
<dbReference type="InterPro" id="IPR052579">
    <property type="entry name" value="Zinc_finger_SWIM"/>
</dbReference>
<evidence type="ECO:0000259" key="2">
    <source>
        <dbReference type="PROSITE" id="PS50966"/>
    </source>
</evidence>
<keyword evidence="4" id="KW-1185">Reference proteome</keyword>
<evidence type="ECO:0000256" key="1">
    <source>
        <dbReference type="PROSITE-ProRule" id="PRU00325"/>
    </source>
</evidence>
<organism evidence="3 4">
    <name type="scientific">Haemaphysalis longicornis</name>
    <name type="common">Bush tick</name>
    <dbReference type="NCBI Taxonomy" id="44386"/>
    <lineage>
        <taxon>Eukaryota</taxon>
        <taxon>Metazoa</taxon>
        <taxon>Ecdysozoa</taxon>
        <taxon>Arthropoda</taxon>
        <taxon>Chelicerata</taxon>
        <taxon>Arachnida</taxon>
        <taxon>Acari</taxon>
        <taxon>Parasitiformes</taxon>
        <taxon>Ixodida</taxon>
        <taxon>Ixodoidea</taxon>
        <taxon>Ixodidae</taxon>
        <taxon>Haemaphysalinae</taxon>
        <taxon>Haemaphysalis</taxon>
    </lineage>
</organism>
<dbReference type="AlphaFoldDB" id="A0A9J6FDI6"/>
<evidence type="ECO:0000313" key="3">
    <source>
        <dbReference type="EMBL" id="KAH9360148.1"/>
    </source>
</evidence>
<name>A0A9J6FDI6_HAELO</name>
<dbReference type="GO" id="GO:0008270">
    <property type="term" value="F:zinc ion binding"/>
    <property type="evidence" value="ECO:0007669"/>
    <property type="project" value="UniProtKB-KW"/>
</dbReference>
<dbReference type="PANTHER" id="PTHR31569:SF4">
    <property type="entry name" value="SWIM-TYPE DOMAIN-CONTAINING PROTEIN"/>
    <property type="match status" value="1"/>
</dbReference>